<evidence type="ECO:0000256" key="3">
    <source>
        <dbReference type="SAM" id="SignalP"/>
    </source>
</evidence>
<comment type="subcellular location">
    <subcellularLocation>
        <location evidence="1">Secreted</location>
    </subcellularLocation>
</comment>
<dbReference type="RefSeq" id="WP_075209103.1">
    <property type="nucleotide sequence ID" value="NZ_LJIX01000006.1"/>
</dbReference>
<dbReference type="Gene3D" id="3.40.390.10">
    <property type="entry name" value="Collagenase (Catalytic Domain)"/>
    <property type="match status" value="1"/>
</dbReference>
<dbReference type="SUPFAM" id="SSF55486">
    <property type="entry name" value="Metalloproteases ('zincins'), catalytic domain"/>
    <property type="match status" value="1"/>
</dbReference>
<name>A0A0Q3QKE1_9BACI</name>
<keyword evidence="3" id="KW-0732">Signal</keyword>
<accession>A0A0Q3QKE1</accession>
<dbReference type="GO" id="GO:0008237">
    <property type="term" value="F:metallopeptidase activity"/>
    <property type="evidence" value="ECO:0007669"/>
    <property type="project" value="InterPro"/>
</dbReference>
<evidence type="ECO:0000256" key="2">
    <source>
        <dbReference type="ARBA" id="ARBA00022525"/>
    </source>
</evidence>
<evidence type="ECO:0000259" key="4">
    <source>
        <dbReference type="PROSITE" id="PS51995"/>
    </source>
</evidence>
<keyword evidence="2" id="KW-0964">Secreted</keyword>
<sequence length="236" mass="27162">MKNILLKGKRAFSTLLLATILTFSFSTAALGESGNTQSLKMNNVLERVVIVETKGDYDQEEALNMVNRIWSIPTNILNVMYKQGVQVKFINFPLTDLPEYAYLKGEVPRGWEHTPYTWDDVPGIGGQTVVARIGYSYKKMHSSVNLELHETAHAIDNYVFNNISYSDEFTKIHTLEHDDFNDNPYFDYKEEYLAEAFAYFYAGSDTNEELKEKAPLTYKFINELQRNIPSEKHSNK</sequence>
<evidence type="ECO:0000313" key="6">
    <source>
        <dbReference type="Proteomes" id="UP000050996"/>
    </source>
</evidence>
<dbReference type="EMBL" id="LJIX01000006">
    <property type="protein sequence ID" value="KQL18385.1"/>
    <property type="molecule type" value="Genomic_DNA"/>
</dbReference>
<dbReference type="GO" id="GO:0005576">
    <property type="term" value="C:extracellular region"/>
    <property type="evidence" value="ECO:0007669"/>
    <property type="project" value="UniProtKB-SubCell"/>
</dbReference>
<evidence type="ECO:0000256" key="1">
    <source>
        <dbReference type="ARBA" id="ARBA00004613"/>
    </source>
</evidence>
<gene>
    <name evidence="5" type="ORF">AN957_07230</name>
</gene>
<comment type="caution">
    <text evidence="5">The sequence shown here is derived from an EMBL/GenBank/DDBJ whole genome shotgun (WGS) entry which is preliminary data.</text>
</comment>
<dbReference type="PATRIC" id="fig|1637975.4.peg.1167"/>
<protein>
    <recommendedName>
        <fullName evidence="4">ATLF-like domain-containing protein</fullName>
    </recommendedName>
</protein>
<feature type="chain" id="PRO_5039684221" description="ATLF-like domain-containing protein" evidence="3">
    <location>
        <begin position="29"/>
        <end position="236"/>
    </location>
</feature>
<dbReference type="InterPro" id="IPR024079">
    <property type="entry name" value="MetalloPept_cat_dom_sf"/>
</dbReference>
<dbReference type="InterPro" id="IPR047568">
    <property type="entry name" value="ATLF-like_dom"/>
</dbReference>
<dbReference type="CDD" id="cd20183">
    <property type="entry name" value="M34_PPEP"/>
    <property type="match status" value="1"/>
</dbReference>
<keyword evidence="6" id="KW-1185">Reference proteome</keyword>
<dbReference type="InterPro" id="IPR014781">
    <property type="entry name" value="Anthrax_toxin_lethal/edema_N/C"/>
</dbReference>
<dbReference type="AlphaFoldDB" id="A0A0Q3QKE1"/>
<evidence type="ECO:0000313" key="5">
    <source>
        <dbReference type="EMBL" id="KQL18385.1"/>
    </source>
</evidence>
<dbReference type="Proteomes" id="UP000050996">
    <property type="component" value="Unassembled WGS sequence"/>
</dbReference>
<feature type="domain" description="ATLF-like" evidence="4">
    <location>
        <begin position="42"/>
        <end position="226"/>
    </location>
</feature>
<dbReference type="Pfam" id="PF07737">
    <property type="entry name" value="ATLF"/>
    <property type="match status" value="1"/>
</dbReference>
<dbReference type="PROSITE" id="PS51995">
    <property type="entry name" value="ATLF"/>
    <property type="match status" value="1"/>
</dbReference>
<organism evidence="5 6">
    <name type="scientific">Cytobacillus solani</name>
    <dbReference type="NCBI Taxonomy" id="1637975"/>
    <lineage>
        <taxon>Bacteria</taxon>
        <taxon>Bacillati</taxon>
        <taxon>Bacillota</taxon>
        <taxon>Bacilli</taxon>
        <taxon>Bacillales</taxon>
        <taxon>Bacillaceae</taxon>
        <taxon>Cytobacillus</taxon>
    </lineage>
</organism>
<feature type="signal peptide" evidence="3">
    <location>
        <begin position="1"/>
        <end position="28"/>
    </location>
</feature>
<proteinExistence type="predicted"/>
<reference evidence="5 6" key="1">
    <citation type="submission" date="2015-09" db="EMBL/GenBank/DDBJ databases">
        <title>Genome sequencing project for genomic taxonomy and phylogenomics of Bacillus-like bacteria.</title>
        <authorList>
            <person name="Liu B."/>
            <person name="Wang J."/>
            <person name="Zhu Y."/>
            <person name="Liu G."/>
            <person name="Chen Q."/>
            <person name="Chen Z."/>
            <person name="Lan J."/>
            <person name="Che J."/>
            <person name="Ge C."/>
            <person name="Shi H."/>
            <person name="Pan Z."/>
            <person name="Liu X."/>
        </authorList>
    </citation>
    <scope>NUCLEOTIDE SEQUENCE [LARGE SCALE GENOMIC DNA]</scope>
    <source>
        <strain evidence="5 6">FJAT-18043</strain>
    </source>
</reference>